<protein>
    <recommendedName>
        <fullName evidence="2">Glycosyl transferase family 1 domain-containing protein</fullName>
    </recommendedName>
</protein>
<keyword evidence="4" id="KW-1185">Reference proteome</keyword>
<organism evidence="3 4">
    <name type="scientific">Leucobacter soli</name>
    <dbReference type="NCBI Taxonomy" id="2812850"/>
    <lineage>
        <taxon>Bacteria</taxon>
        <taxon>Bacillati</taxon>
        <taxon>Actinomycetota</taxon>
        <taxon>Actinomycetes</taxon>
        <taxon>Micrococcales</taxon>
        <taxon>Microbacteriaceae</taxon>
        <taxon>Leucobacter</taxon>
    </lineage>
</organism>
<proteinExistence type="predicted"/>
<dbReference type="Pfam" id="PF04464">
    <property type="entry name" value="Glyphos_transf"/>
    <property type="match status" value="1"/>
</dbReference>
<dbReference type="AlphaFoldDB" id="A0A916NMP4"/>
<dbReference type="CDD" id="cd03811">
    <property type="entry name" value="GT4_GT28_WabH-like"/>
    <property type="match status" value="1"/>
</dbReference>
<dbReference type="EMBL" id="CAJVAP010000005">
    <property type="protein sequence ID" value="CAG7603007.1"/>
    <property type="molecule type" value="Genomic_DNA"/>
</dbReference>
<evidence type="ECO:0000256" key="1">
    <source>
        <dbReference type="ARBA" id="ARBA00022679"/>
    </source>
</evidence>
<evidence type="ECO:0000313" key="3">
    <source>
        <dbReference type="EMBL" id="CAG7603007.1"/>
    </source>
</evidence>
<evidence type="ECO:0000313" key="4">
    <source>
        <dbReference type="Proteomes" id="UP000693892"/>
    </source>
</evidence>
<dbReference type="InterPro" id="IPR001296">
    <property type="entry name" value="Glyco_trans_1"/>
</dbReference>
<dbReference type="PANTHER" id="PTHR37316:SF3">
    <property type="entry name" value="TEICHOIC ACID GLYCEROL-PHOSPHATE TRANSFERASE"/>
    <property type="match status" value="1"/>
</dbReference>
<feature type="domain" description="Glycosyl transferase family 1" evidence="2">
    <location>
        <begin position="658"/>
        <end position="763"/>
    </location>
</feature>
<dbReference type="Proteomes" id="UP000693892">
    <property type="component" value="Unassembled WGS sequence"/>
</dbReference>
<keyword evidence="1" id="KW-0808">Transferase</keyword>
<dbReference type="GO" id="GO:0016757">
    <property type="term" value="F:glycosyltransferase activity"/>
    <property type="evidence" value="ECO:0007669"/>
    <property type="project" value="InterPro"/>
</dbReference>
<dbReference type="GO" id="GO:0047355">
    <property type="term" value="F:CDP-glycerol glycerophosphotransferase activity"/>
    <property type="evidence" value="ECO:0007669"/>
    <property type="project" value="InterPro"/>
</dbReference>
<name>A0A916NMP4_9MICO</name>
<sequence>MPKPLKKIRKYARRAKLAIDTERIARQRHRAIRADTVFYESFAGNGVLCNPEAIFRYLLEHPDFSHLTHVWSISDPAAIRSFREEFGDHPRVDFARTGGGKYWKALSTSGYVINNATFPPAFGKREGQVYLNTWHGTPLKRMGFDMPGGAKQTTNTLRNFLMADYLLAANPFMADDMYENAYRLRNVYGGEIVEEGYPRIDRQFLDETQAAAVRARLEAAGLAVGEKRIVLFAPTWRGGSFSRPEADLDELSRQTRQMQQALGDDTVVLLKTHQVVHRLAAGSPELQRVLVPNSIAANPLLGLASALVTDYSSIFFDYLATGRPIVFFAPDAEGYSDERGTYFSPGELPGPVLNDATAAGEAVRGLLHGEPHARYREWADRFAPHEDGAATRRVVDVVFRGARDGYRVRPASRDGKRRLLLFLGGMRSNGITSSALNLLGRLDYERYDVTALIPNIKSDDTRANQKLIDPRVRLIARLGGMNGSKALQLGRRMRDLAEAPPLPGESRLHGNLWRDEWQRVLGSATFDWVGELSGYNPFWANLLLSSPDAPRAIWLHSEMALDRMRTVNGRRPMERDLGHVFSRYRAYDFLVSVSPQLTALNRAELAEYAPAERFTTVRNFPSPSMIPGEQHDLFELLEAGEAPPAWMLELRDPARRTKWFITVGRLSPEKNHARLIRAFAGVHERDPAARLLIVGGGPLEGAIQGQIERAGLGDAAFLAGRRHMPVALLSAADCFVLSSDYEGQPMVLLEAALCDLPIVSTSFASASGALPGETIRLVEQGDAALRDGMLAYLAGEVPPSHLDFDAYVAEVTGELERVLEAEPEGRRSDPRRTALR</sequence>
<comment type="caution">
    <text evidence="3">The sequence shown here is derived from an EMBL/GenBank/DDBJ whole genome shotgun (WGS) entry which is preliminary data.</text>
</comment>
<evidence type="ECO:0000259" key="2">
    <source>
        <dbReference type="Pfam" id="PF00534"/>
    </source>
</evidence>
<dbReference type="InterPro" id="IPR051612">
    <property type="entry name" value="Teichoic_Acid_Biosynth"/>
</dbReference>
<dbReference type="PANTHER" id="PTHR37316">
    <property type="entry name" value="TEICHOIC ACID GLYCEROL-PHOSPHATE PRIMASE"/>
    <property type="match status" value="1"/>
</dbReference>
<accession>A0A916NMP4</accession>
<dbReference type="Pfam" id="PF00534">
    <property type="entry name" value="Glycos_transf_1"/>
    <property type="match status" value="1"/>
</dbReference>
<dbReference type="InterPro" id="IPR007554">
    <property type="entry name" value="Glycerophosphate_synth"/>
</dbReference>
<reference evidence="3" key="1">
    <citation type="submission" date="2021-06" db="EMBL/GenBank/DDBJ databases">
        <authorList>
            <person name="Criscuolo A."/>
        </authorList>
    </citation>
    <scope>NUCLEOTIDE SEQUENCE</scope>
    <source>
        <strain evidence="3">CIP111803</strain>
    </source>
</reference>
<gene>
    <name evidence="3" type="ORF">LEUCIP111803_00609</name>
</gene>
<dbReference type="RefSeq" id="WP_218114228.1">
    <property type="nucleotide sequence ID" value="NZ_CAJVAP010000005.1"/>
</dbReference>
<dbReference type="GO" id="GO:0016020">
    <property type="term" value="C:membrane"/>
    <property type="evidence" value="ECO:0007669"/>
    <property type="project" value="InterPro"/>
</dbReference>